<gene>
    <name evidence="2" type="ORF">AN218_17280</name>
</gene>
<dbReference type="InterPro" id="IPR002491">
    <property type="entry name" value="ABC_transptr_periplasmic_BD"/>
</dbReference>
<proteinExistence type="predicted"/>
<keyword evidence="3" id="KW-1185">Reference proteome</keyword>
<evidence type="ECO:0000313" key="2">
    <source>
        <dbReference type="EMBL" id="OEV10505.1"/>
    </source>
</evidence>
<protein>
    <recommendedName>
        <fullName evidence="1">Fe/B12 periplasmic-binding domain-containing protein</fullName>
    </recommendedName>
</protein>
<organism evidence="2 3">
    <name type="scientific">Streptomyces nanshensis</name>
    <dbReference type="NCBI Taxonomy" id="518642"/>
    <lineage>
        <taxon>Bacteria</taxon>
        <taxon>Bacillati</taxon>
        <taxon>Actinomycetota</taxon>
        <taxon>Actinomycetes</taxon>
        <taxon>Kitasatosporales</taxon>
        <taxon>Streptomycetaceae</taxon>
        <taxon>Streptomyces</taxon>
    </lineage>
</organism>
<dbReference type="RefSeq" id="WP_070017786.1">
    <property type="nucleotide sequence ID" value="NZ_LJGW01000293.1"/>
</dbReference>
<feature type="domain" description="Fe/B12 periplasmic-binding" evidence="1">
    <location>
        <begin position="52"/>
        <end position="71"/>
    </location>
</feature>
<reference evidence="2 3" key="1">
    <citation type="journal article" date="2016" name="Front. Microbiol.">
        <title>Comparative Genomics Analysis of Streptomyces Species Reveals Their Adaptation to the Marine Environment and Their Diversity at the Genomic Level.</title>
        <authorList>
            <person name="Tian X."/>
            <person name="Zhang Z."/>
            <person name="Yang T."/>
            <person name="Chen M."/>
            <person name="Li J."/>
            <person name="Chen F."/>
            <person name="Yang J."/>
            <person name="Li W."/>
            <person name="Zhang B."/>
            <person name="Zhang Z."/>
            <person name="Wu J."/>
            <person name="Zhang C."/>
            <person name="Long L."/>
            <person name="Xiao J."/>
        </authorList>
    </citation>
    <scope>NUCLEOTIDE SEQUENCE [LARGE SCALE GENOMIC DNA]</scope>
    <source>
        <strain evidence="2 3">SCSIO 10429</strain>
    </source>
</reference>
<evidence type="ECO:0000313" key="3">
    <source>
        <dbReference type="Proteomes" id="UP000176005"/>
    </source>
</evidence>
<accession>A0A1E7L2T3</accession>
<dbReference type="Proteomes" id="UP000176005">
    <property type="component" value="Unassembled WGS sequence"/>
</dbReference>
<comment type="caution">
    <text evidence="2">The sequence shown here is derived from an EMBL/GenBank/DDBJ whole genome shotgun (WGS) entry which is preliminary data.</text>
</comment>
<sequence>MTHSAEDPEHVTLMAAGELREALTALERGDHVTAASGLMAIDAASWRAIERRLVTVGGSLLELLAALGQAA</sequence>
<dbReference type="EMBL" id="LJGW01000293">
    <property type="protein sequence ID" value="OEV10505.1"/>
    <property type="molecule type" value="Genomic_DNA"/>
</dbReference>
<evidence type="ECO:0000259" key="1">
    <source>
        <dbReference type="PROSITE" id="PS50983"/>
    </source>
</evidence>
<dbReference type="PROSITE" id="PS50983">
    <property type="entry name" value="FE_B12_PBP"/>
    <property type="match status" value="1"/>
</dbReference>
<dbReference type="AlphaFoldDB" id="A0A1E7L2T3"/>
<name>A0A1E7L2T3_9ACTN</name>